<dbReference type="Proteomes" id="UP000469670">
    <property type="component" value="Unassembled WGS sequence"/>
</dbReference>
<dbReference type="AlphaFoldDB" id="A0A7K3RV69"/>
<organism evidence="3 4">
    <name type="scientific">Streptomyces parvus</name>
    <dbReference type="NCBI Taxonomy" id="66428"/>
    <lineage>
        <taxon>Bacteria</taxon>
        <taxon>Bacillati</taxon>
        <taxon>Actinomycetota</taxon>
        <taxon>Actinomycetes</taxon>
        <taxon>Kitasatosporales</taxon>
        <taxon>Streptomycetaceae</taxon>
        <taxon>Streptomyces</taxon>
    </lineage>
</organism>
<proteinExistence type="predicted"/>
<accession>A0A7K3RV69</accession>
<dbReference type="EMBL" id="JAAGMP010000599">
    <property type="protein sequence ID" value="NEC19135.1"/>
    <property type="molecule type" value="Genomic_DNA"/>
</dbReference>
<gene>
    <name evidence="3" type="ORF">G3I50_12830</name>
</gene>
<dbReference type="RefSeq" id="WP_164202195.1">
    <property type="nucleotide sequence ID" value="NZ_JAAGMP010000599.1"/>
</dbReference>
<dbReference type="InterPro" id="IPR003115">
    <property type="entry name" value="ParB_N"/>
</dbReference>
<evidence type="ECO:0000313" key="4">
    <source>
        <dbReference type="Proteomes" id="UP000469670"/>
    </source>
</evidence>
<protein>
    <submittedName>
        <fullName evidence="3">ParB N-terminal domain-containing protein</fullName>
    </submittedName>
</protein>
<evidence type="ECO:0000313" key="3">
    <source>
        <dbReference type="EMBL" id="NEC19135.1"/>
    </source>
</evidence>
<comment type="caution">
    <text evidence="3">The sequence shown here is derived from an EMBL/GenBank/DDBJ whole genome shotgun (WGS) entry which is preliminary data.</text>
</comment>
<evidence type="ECO:0000259" key="2">
    <source>
        <dbReference type="SMART" id="SM00470"/>
    </source>
</evidence>
<feature type="domain" description="ParB-like N-terminal" evidence="2">
    <location>
        <begin position="2"/>
        <end position="83"/>
    </location>
</feature>
<sequence>MPVSSFLPGDSPRLLGPDKRHVEALAQIDGALPPILVHWPSMKIIDGHHRLLAAQIRGDEEIEVSFFDGDAEAAFVIAVEANRAHGLPLTRADRTAAASRILKAHPNWSDRAIAAASGLSAVTVSGIRQKESAGSPLGARIGRDGKARPLSAAEGRRLAGDLIAEQPAASLREIAKIAGIAPATVRDVRERMRRGQDPVPPKQRAAESLPEQRGTESPPQRRKEKTVPRRCVSKMAQSGQRRGVVLSRLSSSDADTDTRPTDIMERLLRDPSLRFNESRRSLLRWLGSQATGSQQWNEFLEQVPPHAVDAVAEFARACAQDWNSFAEELESRSD</sequence>
<dbReference type="SMART" id="SM00470">
    <property type="entry name" value="ParB"/>
    <property type="match status" value="1"/>
</dbReference>
<dbReference type="SUPFAM" id="SSF110849">
    <property type="entry name" value="ParB/Sulfiredoxin"/>
    <property type="match status" value="1"/>
</dbReference>
<dbReference type="CDD" id="cd16387">
    <property type="entry name" value="ParB_N_Srx"/>
    <property type="match status" value="1"/>
</dbReference>
<dbReference type="Gene3D" id="3.90.1530.10">
    <property type="entry name" value="Conserved hypothetical protein from pyrococcus furiosus pfu- 392566-001, ParB domain"/>
    <property type="match status" value="1"/>
</dbReference>
<feature type="region of interest" description="Disordered" evidence="1">
    <location>
        <begin position="189"/>
        <end position="237"/>
    </location>
</feature>
<name>A0A7K3RV69_9ACTN</name>
<evidence type="ECO:0000256" key="1">
    <source>
        <dbReference type="SAM" id="MobiDB-lite"/>
    </source>
</evidence>
<reference evidence="3 4" key="1">
    <citation type="submission" date="2020-01" db="EMBL/GenBank/DDBJ databases">
        <title>Insect and environment-associated Actinomycetes.</title>
        <authorList>
            <person name="Currrie C."/>
            <person name="Chevrette M."/>
            <person name="Carlson C."/>
            <person name="Stubbendieck R."/>
            <person name="Wendt-Pienkowski E."/>
        </authorList>
    </citation>
    <scope>NUCLEOTIDE SEQUENCE [LARGE SCALE GENOMIC DNA]</scope>
    <source>
        <strain evidence="3 4">SID7590</strain>
    </source>
</reference>
<dbReference type="InterPro" id="IPR036086">
    <property type="entry name" value="ParB/Sulfiredoxin_sf"/>
</dbReference>